<reference evidence="1 2" key="1">
    <citation type="submission" date="2023-10" db="EMBL/GenBank/DDBJ databases">
        <title>Virgibacillus halophilus 5B73C genome.</title>
        <authorList>
            <person name="Miliotis G."/>
            <person name="Sengupta P."/>
            <person name="Hameed A."/>
            <person name="Chuvochina M."/>
            <person name="Mcdonagh F."/>
            <person name="Simpson A.C."/>
            <person name="Singh N.K."/>
            <person name="Rekha P.D."/>
            <person name="Raman K."/>
            <person name="Hugenholtz P."/>
            <person name="Venkateswaran K."/>
        </authorList>
    </citation>
    <scope>NUCLEOTIDE SEQUENCE [LARGE SCALE GENOMIC DNA]</scope>
    <source>
        <strain evidence="1 2">5B73C</strain>
    </source>
</reference>
<organism evidence="1 2">
    <name type="scientific">Tigheibacillus halophilus</name>
    <dbReference type="NCBI Taxonomy" id="361280"/>
    <lineage>
        <taxon>Bacteria</taxon>
        <taxon>Bacillati</taxon>
        <taxon>Bacillota</taxon>
        <taxon>Bacilli</taxon>
        <taxon>Bacillales</taxon>
        <taxon>Bacillaceae</taxon>
        <taxon>Tigheibacillus</taxon>
    </lineage>
</organism>
<dbReference type="EMBL" id="JAWDIP010000004">
    <property type="protein sequence ID" value="MDY0396778.1"/>
    <property type="molecule type" value="Genomic_DNA"/>
</dbReference>
<name>A0ABU5CD92_9BACI</name>
<sequence length="101" mass="12227">MSIRNQKSMTETHIIIDPLDPPKPGDYADDKWLTDDYLFQIDVWSKGMEERDLIANKIQHIMWKMNFRQVGGMDEYDNDYEIFRDARRYRGKAYRKDFNTL</sequence>
<comment type="caution">
    <text evidence="1">The sequence shown here is derived from an EMBL/GenBank/DDBJ whole genome shotgun (WGS) entry which is preliminary data.</text>
</comment>
<proteinExistence type="predicted"/>
<gene>
    <name evidence="1" type="ORF">RWE15_23880</name>
</gene>
<accession>A0ABU5CD92</accession>
<evidence type="ECO:0000313" key="2">
    <source>
        <dbReference type="Proteomes" id="UP001281447"/>
    </source>
</evidence>
<protein>
    <submittedName>
        <fullName evidence="1">Uncharacterized protein</fullName>
    </submittedName>
</protein>
<evidence type="ECO:0000313" key="1">
    <source>
        <dbReference type="EMBL" id="MDY0396778.1"/>
    </source>
</evidence>
<dbReference type="Proteomes" id="UP001281447">
    <property type="component" value="Unassembled WGS sequence"/>
</dbReference>
<keyword evidence="2" id="KW-1185">Reference proteome</keyword>